<feature type="domain" description="Activator of Hsp90 ATPase homologue 1/2-like C-terminal" evidence="2">
    <location>
        <begin position="24"/>
        <end position="159"/>
    </location>
</feature>
<comment type="caution">
    <text evidence="3">The sequence shown here is derived from an EMBL/GenBank/DDBJ whole genome shotgun (WGS) entry which is preliminary data.</text>
</comment>
<name>A0A4Q7ZQ09_9ACTN</name>
<dbReference type="RefSeq" id="WP_130511116.1">
    <property type="nucleotide sequence ID" value="NZ_SHKY01000001.1"/>
</dbReference>
<evidence type="ECO:0000313" key="3">
    <source>
        <dbReference type="EMBL" id="RZU52515.1"/>
    </source>
</evidence>
<dbReference type="Gene3D" id="3.30.530.20">
    <property type="match status" value="1"/>
</dbReference>
<comment type="similarity">
    <text evidence="1">Belongs to the AHA1 family.</text>
</comment>
<dbReference type="AlphaFoldDB" id="A0A4Q7ZQ09"/>
<proteinExistence type="inferred from homology"/>
<keyword evidence="4" id="KW-1185">Reference proteome</keyword>
<organism evidence="3 4">
    <name type="scientific">Krasilnikovia cinnamomea</name>
    <dbReference type="NCBI Taxonomy" id="349313"/>
    <lineage>
        <taxon>Bacteria</taxon>
        <taxon>Bacillati</taxon>
        <taxon>Actinomycetota</taxon>
        <taxon>Actinomycetes</taxon>
        <taxon>Micromonosporales</taxon>
        <taxon>Micromonosporaceae</taxon>
        <taxon>Krasilnikovia</taxon>
    </lineage>
</organism>
<accession>A0A4Q7ZQ09</accession>
<protein>
    <submittedName>
        <fullName evidence="3">Uncharacterized protein YndB with AHSA1/START domain</fullName>
    </submittedName>
</protein>
<dbReference type="InterPro" id="IPR013538">
    <property type="entry name" value="ASHA1/2-like_C"/>
</dbReference>
<gene>
    <name evidence="3" type="ORF">EV385_4381</name>
</gene>
<reference evidence="3 4" key="1">
    <citation type="submission" date="2019-02" db="EMBL/GenBank/DDBJ databases">
        <title>Sequencing the genomes of 1000 actinobacteria strains.</title>
        <authorList>
            <person name="Klenk H.-P."/>
        </authorList>
    </citation>
    <scope>NUCLEOTIDE SEQUENCE [LARGE SCALE GENOMIC DNA]</scope>
    <source>
        <strain evidence="3 4">DSM 45162</strain>
    </source>
</reference>
<evidence type="ECO:0000313" key="4">
    <source>
        <dbReference type="Proteomes" id="UP000292564"/>
    </source>
</evidence>
<dbReference type="InterPro" id="IPR023393">
    <property type="entry name" value="START-like_dom_sf"/>
</dbReference>
<sequence length="164" mass="18370">MTVISTHKDVEALRLTFVAEFEAGVDRVWQVWQDPRQLERWWGPPTWPSTFDRHEFVVGGQSRYYMTGPEGQKARGWWSITAIEAPHRLEFDDGFAGDDGEPVDPADATHTVVTLEAAGPGTRMTTVTTFVSPQQLERMLAMGMEEGMRLAMGQIDDVLASASR</sequence>
<dbReference type="EMBL" id="SHKY01000001">
    <property type="protein sequence ID" value="RZU52515.1"/>
    <property type="molecule type" value="Genomic_DNA"/>
</dbReference>
<evidence type="ECO:0000256" key="1">
    <source>
        <dbReference type="ARBA" id="ARBA00006817"/>
    </source>
</evidence>
<dbReference type="OrthoDB" id="3365660at2"/>
<evidence type="ECO:0000259" key="2">
    <source>
        <dbReference type="Pfam" id="PF08327"/>
    </source>
</evidence>
<dbReference type="Pfam" id="PF08327">
    <property type="entry name" value="AHSA1"/>
    <property type="match status" value="1"/>
</dbReference>
<dbReference type="CDD" id="cd07814">
    <property type="entry name" value="SRPBCC_CalC_Aha1-like"/>
    <property type="match status" value="1"/>
</dbReference>
<dbReference type="SUPFAM" id="SSF55961">
    <property type="entry name" value="Bet v1-like"/>
    <property type="match status" value="1"/>
</dbReference>
<dbReference type="Proteomes" id="UP000292564">
    <property type="component" value="Unassembled WGS sequence"/>
</dbReference>